<dbReference type="GO" id="GO:0005829">
    <property type="term" value="C:cytosol"/>
    <property type="evidence" value="ECO:0007669"/>
    <property type="project" value="TreeGrafter"/>
</dbReference>
<dbReference type="Proteomes" id="UP000717364">
    <property type="component" value="Unassembled WGS sequence"/>
</dbReference>
<protein>
    <submittedName>
        <fullName evidence="2">MinD/ParA family protein</fullName>
    </submittedName>
</protein>
<dbReference type="Pfam" id="PF13614">
    <property type="entry name" value="AAA_31"/>
    <property type="match status" value="1"/>
</dbReference>
<accession>A0A947DB90</accession>
<dbReference type="PANTHER" id="PTHR43384">
    <property type="entry name" value="SEPTUM SITE-DETERMINING PROTEIN MIND HOMOLOG, CHLOROPLASTIC-RELATED"/>
    <property type="match status" value="1"/>
</dbReference>
<dbReference type="GO" id="GO:0051782">
    <property type="term" value="P:negative regulation of cell division"/>
    <property type="evidence" value="ECO:0007669"/>
    <property type="project" value="TreeGrafter"/>
</dbReference>
<evidence type="ECO:0000313" key="3">
    <source>
        <dbReference type="Proteomes" id="UP000717364"/>
    </source>
</evidence>
<organism evidence="2 3">
    <name type="scientific">Leptothoe spongobia TAU-MAC 1115</name>
    <dbReference type="NCBI Taxonomy" id="1967444"/>
    <lineage>
        <taxon>Bacteria</taxon>
        <taxon>Bacillati</taxon>
        <taxon>Cyanobacteriota</taxon>
        <taxon>Cyanophyceae</taxon>
        <taxon>Nodosilineales</taxon>
        <taxon>Cymatolegaceae</taxon>
        <taxon>Leptothoe</taxon>
        <taxon>Leptothoe spongobia</taxon>
    </lineage>
</organism>
<dbReference type="SUPFAM" id="SSF52540">
    <property type="entry name" value="P-loop containing nucleoside triphosphate hydrolases"/>
    <property type="match status" value="1"/>
</dbReference>
<dbReference type="GO" id="GO:0005524">
    <property type="term" value="F:ATP binding"/>
    <property type="evidence" value="ECO:0007669"/>
    <property type="project" value="TreeGrafter"/>
</dbReference>
<dbReference type="AlphaFoldDB" id="A0A947DB90"/>
<dbReference type="RefSeq" id="WP_215607145.1">
    <property type="nucleotide sequence ID" value="NZ_JADOES010000002.1"/>
</dbReference>
<dbReference type="InterPro" id="IPR025669">
    <property type="entry name" value="AAA_dom"/>
</dbReference>
<reference evidence="2" key="1">
    <citation type="submission" date="2020-11" db="EMBL/GenBank/DDBJ databases">
        <authorList>
            <person name="Konstantinou D."/>
            <person name="Gkelis S."/>
            <person name="Popin R."/>
            <person name="Fewer D."/>
            <person name="Sivonen K."/>
        </authorList>
    </citation>
    <scope>NUCLEOTIDE SEQUENCE</scope>
    <source>
        <strain evidence="2">TAU-MAC 1115</strain>
    </source>
</reference>
<dbReference type="InterPro" id="IPR050625">
    <property type="entry name" value="ParA/MinD_ATPase"/>
</dbReference>
<name>A0A947DB90_9CYAN</name>
<reference evidence="2" key="2">
    <citation type="journal article" date="2021" name="Mar. Drugs">
        <title>Genome Reduction and Secondary Metabolism of the Marine Sponge-Associated Cyanobacterium Leptothoe.</title>
        <authorList>
            <person name="Konstantinou D."/>
            <person name="Popin R.V."/>
            <person name="Fewer D.P."/>
            <person name="Sivonen K."/>
            <person name="Gkelis S."/>
        </authorList>
    </citation>
    <scope>NUCLEOTIDE SEQUENCE</scope>
    <source>
        <strain evidence="2">TAU-MAC 1115</strain>
    </source>
</reference>
<dbReference type="EMBL" id="JADOES010000002">
    <property type="protein sequence ID" value="MBT9314075.1"/>
    <property type="molecule type" value="Genomic_DNA"/>
</dbReference>
<evidence type="ECO:0000313" key="2">
    <source>
        <dbReference type="EMBL" id="MBT9314075.1"/>
    </source>
</evidence>
<comment type="caution">
    <text evidence="2">The sequence shown here is derived from an EMBL/GenBank/DDBJ whole genome shotgun (WGS) entry which is preliminary data.</text>
</comment>
<sequence>MSTIVSIHSFRGGTGKSSTSANVAVNLAQLGYRVGVIDTDIQSPGIHILFKLTDQAIGSTLNDYLKGNCKAQEAAYDVTHLLDGEHDDSRLFIIPSSLKANDIIHILRAGYNADVLSSCFNELIDALELDYLIIDTHPGLNEETLLAIAFSDILLILLRPDAQDYQGTAVTVEVAQELGVENLLIVMNKVPSLFDANEVKAQVETAYNCEVAAILPHSEDLMILASNHVFSIENPDHRLTKLYRMLANRLIETS</sequence>
<dbReference type="InterPro" id="IPR027417">
    <property type="entry name" value="P-loop_NTPase"/>
</dbReference>
<feature type="domain" description="AAA" evidence="1">
    <location>
        <begin position="3"/>
        <end position="172"/>
    </location>
</feature>
<dbReference type="GO" id="GO:0009898">
    <property type="term" value="C:cytoplasmic side of plasma membrane"/>
    <property type="evidence" value="ECO:0007669"/>
    <property type="project" value="TreeGrafter"/>
</dbReference>
<gene>
    <name evidence="2" type="ORF">IXB50_01380</name>
</gene>
<dbReference type="PANTHER" id="PTHR43384:SF10">
    <property type="entry name" value="ATPASE INVOLVED IN CHROMOSOME PARTITIONING, PARA_MIND FAMILY"/>
    <property type="match status" value="1"/>
</dbReference>
<keyword evidence="3" id="KW-1185">Reference proteome</keyword>
<proteinExistence type="predicted"/>
<dbReference type="Gene3D" id="3.40.50.300">
    <property type="entry name" value="P-loop containing nucleotide triphosphate hydrolases"/>
    <property type="match status" value="1"/>
</dbReference>
<evidence type="ECO:0000259" key="1">
    <source>
        <dbReference type="Pfam" id="PF13614"/>
    </source>
</evidence>
<dbReference type="GO" id="GO:0016887">
    <property type="term" value="F:ATP hydrolysis activity"/>
    <property type="evidence" value="ECO:0007669"/>
    <property type="project" value="TreeGrafter"/>
</dbReference>